<feature type="domain" description="UspA" evidence="2">
    <location>
        <begin position="141"/>
        <end position="281"/>
    </location>
</feature>
<comment type="caution">
    <text evidence="3">The sequence shown here is derived from an EMBL/GenBank/DDBJ whole genome shotgun (WGS) entry which is preliminary data.</text>
</comment>
<dbReference type="PATRIC" id="fig|1666911.3.peg.1260"/>
<dbReference type="Proteomes" id="UP000050465">
    <property type="component" value="Unassembled WGS sequence"/>
</dbReference>
<dbReference type="PRINTS" id="PR01438">
    <property type="entry name" value="UNVRSLSTRESS"/>
</dbReference>
<protein>
    <submittedName>
        <fullName evidence="3">Nucleotide-binding protein</fullName>
    </submittedName>
</protein>
<name>A0A0N8KMH9_9CYAN</name>
<comment type="similarity">
    <text evidence="1">Belongs to the universal stress protein A family.</text>
</comment>
<sequence length="284" mass="30972">MIQNILLADSGTGNTREMMKKLMQIPRIERSRITILHVVPSQSTAAAMTESWEKGGRTLAEAVSELTLNPSQVTAILREGEPKDVVGKVADEIDAGLIVMGSRGLKGLKAIIGNSVSQYVFQLSSRPMLLVKDDLYSIQAIKRILVAIDKSDSAKQSLQVAIELARDIEGSEIILVHSVSKLNTKLVEVIQDRPENDPVLADAIAKVRQAGIKYRCVAPQGKPGQRICELADELNVSLLILGSPDRRPSIAKAMPDLDRLLGESLSDYVRVYANCPVLLTRIEA</sequence>
<dbReference type="Gene3D" id="3.40.50.620">
    <property type="entry name" value="HUPs"/>
    <property type="match status" value="2"/>
</dbReference>
<dbReference type="SUPFAM" id="SSF52402">
    <property type="entry name" value="Adenine nucleotide alpha hydrolases-like"/>
    <property type="match status" value="2"/>
</dbReference>
<organism evidence="3 4">
    <name type="scientific">Phormidesmis priestleyi Ana</name>
    <dbReference type="NCBI Taxonomy" id="1666911"/>
    <lineage>
        <taxon>Bacteria</taxon>
        <taxon>Bacillati</taxon>
        <taxon>Cyanobacteriota</taxon>
        <taxon>Cyanophyceae</taxon>
        <taxon>Leptolyngbyales</taxon>
        <taxon>Leptolyngbyaceae</taxon>
        <taxon>Phormidesmis</taxon>
    </lineage>
</organism>
<dbReference type="CDD" id="cd00293">
    <property type="entry name" value="USP-like"/>
    <property type="match status" value="2"/>
</dbReference>
<evidence type="ECO:0000313" key="3">
    <source>
        <dbReference type="EMBL" id="KPQ33786.1"/>
    </source>
</evidence>
<feature type="domain" description="UspA" evidence="2">
    <location>
        <begin position="1"/>
        <end position="132"/>
    </location>
</feature>
<evidence type="ECO:0000259" key="2">
    <source>
        <dbReference type="Pfam" id="PF00582"/>
    </source>
</evidence>
<dbReference type="AlphaFoldDB" id="A0A0N8KMH9"/>
<proteinExistence type="inferred from homology"/>
<dbReference type="InterPro" id="IPR006016">
    <property type="entry name" value="UspA"/>
</dbReference>
<reference evidence="3 4" key="1">
    <citation type="submission" date="2015-09" db="EMBL/GenBank/DDBJ databases">
        <title>Identification and resolution of microdiversity through metagenomic sequencing of parallel consortia.</title>
        <authorList>
            <person name="Nelson W.C."/>
            <person name="Romine M.F."/>
            <person name="Lindemann S.R."/>
        </authorList>
    </citation>
    <scope>NUCLEOTIDE SEQUENCE [LARGE SCALE GENOMIC DNA]</scope>
    <source>
        <strain evidence="3">Ana</strain>
    </source>
</reference>
<dbReference type="EMBL" id="LJZR01000027">
    <property type="protein sequence ID" value="KPQ33786.1"/>
    <property type="molecule type" value="Genomic_DNA"/>
</dbReference>
<dbReference type="InterPro" id="IPR006015">
    <property type="entry name" value="Universal_stress_UspA"/>
</dbReference>
<accession>A0A0N8KMH9</accession>
<dbReference type="InterPro" id="IPR014729">
    <property type="entry name" value="Rossmann-like_a/b/a_fold"/>
</dbReference>
<dbReference type="Pfam" id="PF00582">
    <property type="entry name" value="Usp"/>
    <property type="match status" value="2"/>
</dbReference>
<evidence type="ECO:0000313" key="4">
    <source>
        <dbReference type="Proteomes" id="UP000050465"/>
    </source>
</evidence>
<dbReference type="STRING" id="1666911.HLUCCA11_17395"/>
<gene>
    <name evidence="3" type="ORF">HLUCCA11_17395</name>
</gene>
<dbReference type="PANTHER" id="PTHR46268:SF8">
    <property type="entry name" value="UNIVERSAL STRESS PROTEIN SLL1388"/>
    <property type="match status" value="1"/>
</dbReference>
<evidence type="ECO:0000256" key="1">
    <source>
        <dbReference type="ARBA" id="ARBA00008791"/>
    </source>
</evidence>
<dbReference type="PANTHER" id="PTHR46268">
    <property type="entry name" value="STRESS RESPONSE PROTEIN NHAX"/>
    <property type="match status" value="1"/>
</dbReference>